<reference evidence="4 5" key="1">
    <citation type="submission" date="2024-03" db="EMBL/GenBank/DDBJ databases">
        <title>Human intestinal bacterial collection.</title>
        <authorList>
            <person name="Pauvert C."/>
            <person name="Hitch T.C.A."/>
            <person name="Clavel T."/>
        </authorList>
    </citation>
    <scope>NUCLEOTIDE SEQUENCE [LARGE SCALE GENOMIC DNA]</scope>
    <source>
        <strain evidence="4 5">CLA-JM-H11</strain>
    </source>
</reference>
<dbReference type="NCBIfam" id="TIGR02669">
    <property type="entry name" value="SpoIID_LytB"/>
    <property type="match status" value="1"/>
</dbReference>
<dbReference type="SUPFAM" id="SSF51445">
    <property type="entry name" value="(Trans)glycosidases"/>
    <property type="match status" value="1"/>
</dbReference>
<dbReference type="Gene3D" id="3.20.20.80">
    <property type="entry name" value="Glycosidases"/>
    <property type="match status" value="1"/>
</dbReference>
<gene>
    <name evidence="4" type="ORF">WMO24_00835</name>
</gene>
<evidence type="ECO:0000256" key="1">
    <source>
        <dbReference type="ARBA" id="ARBA00010646"/>
    </source>
</evidence>
<protein>
    <submittedName>
        <fullName evidence="4">GH25 family lysozyme</fullName>
    </submittedName>
</protein>
<evidence type="ECO:0000256" key="2">
    <source>
        <dbReference type="ARBA" id="ARBA00022737"/>
    </source>
</evidence>
<evidence type="ECO:0000313" key="4">
    <source>
        <dbReference type="EMBL" id="MEQ2518991.1"/>
    </source>
</evidence>
<dbReference type="Pfam" id="PF01473">
    <property type="entry name" value="Choline_bind_1"/>
    <property type="match status" value="1"/>
</dbReference>
<dbReference type="EMBL" id="JBBMFA010000028">
    <property type="protein sequence ID" value="MEQ2518991.1"/>
    <property type="molecule type" value="Genomic_DNA"/>
</dbReference>
<dbReference type="RefSeq" id="WP_349214188.1">
    <property type="nucleotide sequence ID" value="NZ_JBBMFA010000028.1"/>
</dbReference>
<feature type="repeat" description="Cell wall-binding" evidence="3">
    <location>
        <begin position="38"/>
        <end position="57"/>
    </location>
</feature>
<name>A0ABV1GAX2_9FIRM</name>
<evidence type="ECO:0000313" key="5">
    <source>
        <dbReference type="Proteomes" id="UP001477672"/>
    </source>
</evidence>
<feature type="non-terminal residue" evidence="4">
    <location>
        <position position="1"/>
    </location>
</feature>
<dbReference type="PROSITE" id="PS51904">
    <property type="entry name" value="GLYCOSYL_HYDROL_F25_2"/>
    <property type="match status" value="1"/>
</dbReference>
<dbReference type="InterPro" id="IPR017853">
    <property type="entry name" value="GH"/>
</dbReference>
<comment type="caution">
    <text evidence="4">The sequence shown here is derived from an EMBL/GenBank/DDBJ whole genome shotgun (WGS) entry which is preliminary data.</text>
</comment>
<feature type="non-terminal residue" evidence="4">
    <location>
        <position position="756"/>
    </location>
</feature>
<dbReference type="Proteomes" id="UP001477672">
    <property type="component" value="Unassembled WGS sequence"/>
</dbReference>
<dbReference type="Gene3D" id="2.10.270.20">
    <property type="match status" value="1"/>
</dbReference>
<dbReference type="Pfam" id="PF01183">
    <property type="entry name" value="Glyco_hydro_25"/>
    <property type="match status" value="1"/>
</dbReference>
<proteinExistence type="inferred from homology"/>
<evidence type="ECO:0000256" key="3">
    <source>
        <dbReference type="PROSITE-ProRule" id="PRU00591"/>
    </source>
</evidence>
<keyword evidence="5" id="KW-1185">Reference proteome</keyword>
<dbReference type="Gene3D" id="2.10.270.10">
    <property type="entry name" value="Cholin Binding"/>
    <property type="match status" value="3"/>
</dbReference>
<keyword evidence="2" id="KW-0677">Repeat</keyword>
<dbReference type="InterPro" id="IPR013486">
    <property type="entry name" value="SpoIID/LytB"/>
</dbReference>
<dbReference type="Pfam" id="PF19127">
    <property type="entry name" value="Choline_bind_3"/>
    <property type="match status" value="2"/>
</dbReference>
<organism evidence="4 5">
    <name type="scientific">Ruthenibacterium intestinale</name>
    <dbReference type="NCBI Taxonomy" id="3133163"/>
    <lineage>
        <taxon>Bacteria</taxon>
        <taxon>Bacillati</taxon>
        <taxon>Bacillota</taxon>
        <taxon>Clostridia</taxon>
        <taxon>Eubacteriales</taxon>
        <taxon>Oscillospiraceae</taxon>
        <taxon>Ruthenibacterium</taxon>
    </lineage>
</organism>
<feature type="repeat" description="Cell wall-binding" evidence="3">
    <location>
        <begin position="59"/>
        <end position="78"/>
    </location>
</feature>
<dbReference type="PANTHER" id="PTHR34135:SF2">
    <property type="entry name" value="LYSOZYME"/>
    <property type="match status" value="1"/>
</dbReference>
<dbReference type="PANTHER" id="PTHR34135">
    <property type="entry name" value="LYSOZYME"/>
    <property type="match status" value="1"/>
</dbReference>
<dbReference type="PROSITE" id="PS51170">
    <property type="entry name" value="CW"/>
    <property type="match status" value="2"/>
</dbReference>
<accession>A0ABV1GAX2</accession>
<dbReference type="InterPro" id="IPR002053">
    <property type="entry name" value="Glyco_hydro_25"/>
</dbReference>
<comment type="similarity">
    <text evidence="1">Belongs to the glycosyl hydrolase 25 family.</text>
</comment>
<dbReference type="SUPFAM" id="SSF69360">
    <property type="entry name" value="Cell wall binding repeat"/>
    <property type="match status" value="2"/>
</dbReference>
<dbReference type="InterPro" id="IPR018337">
    <property type="entry name" value="Cell_wall/Cho-bd_repeat"/>
</dbReference>
<sequence>EIEGTWRYIDPNTGYLRFGFIDVYSGGRTYANSEGVIKTGWITVDGKQYYVDPDTKLLLTGWQTVGGQKYYFDATGQQLKGMQPINGYWYYLDETTGVLWTSGWKQLSGGKIWSDATGKIPLGYQVVDGYWRYFSVNTGYLQTGFFIVHTGGQSYADTEGRVTAGWKNINGKFYCIDDKTLEFVKGWVELDGNRFYFKSDYTGATGPYKIDGNWYYFEYKWGSLVRNTTVVIDGVSYQVDANGVIQNYFPDKAYGIDVSSHQGVIDWQQVANSGVSFAMIRALTWSNSANYYVIDPYFEVNVRNAKANGIKVGVYLYSYAFSEAEIEEEVFFFLNSAELKRLRDDGIVFDYPVYIDYEDPLVINNVPDPQRKTDIVRHGMNILDQNGYLPGFYTYDYFARSLMNAQQLINEGYEFWVAHTSATSNPWGDAAGIWQYSHTGKVPGIQGNVDLNYAYKNYPSIINPGGGTTPDPVGETLSVYDSVTGKTVTDSVENILAAIVQAEVGGTKLTGLDARTLFQAQAVAAHSWILFSQNNGESYPSVVLASQDKITSAVRQAVAQVANYVVMYNGIPACTVYGSASAGVTNSSQNMGWNSQPYLVNVTSPYESMYGAAWQNKTNTIGIARMKDNIENKLGISTAGYDYANWLTNPVFDQYGYCTQITVCGKVVSGGKFYENCYGLYSPNFTFQYLGSTQGWKFVTQGNGHCVGMSQYGAMGYAANGYTWQQILQHYYPGTTITTIFDTGDRLYFDPLTPES</sequence>